<evidence type="ECO:0000313" key="4">
    <source>
        <dbReference type="Proteomes" id="UP001465755"/>
    </source>
</evidence>
<dbReference type="Pfam" id="PF00582">
    <property type="entry name" value="Usp"/>
    <property type="match status" value="2"/>
</dbReference>
<feature type="compositionally biased region" description="Basic and acidic residues" evidence="1">
    <location>
        <begin position="405"/>
        <end position="420"/>
    </location>
</feature>
<comment type="caution">
    <text evidence="3">The sequence shown here is derived from an EMBL/GenBank/DDBJ whole genome shotgun (WGS) entry which is preliminary data.</text>
</comment>
<dbReference type="EMBL" id="JALJOQ010000001">
    <property type="protein sequence ID" value="KAK9814950.1"/>
    <property type="molecule type" value="Genomic_DNA"/>
</dbReference>
<dbReference type="Proteomes" id="UP001465755">
    <property type="component" value="Unassembled WGS sequence"/>
</dbReference>
<dbReference type="InterPro" id="IPR014729">
    <property type="entry name" value="Rossmann-like_a/b/a_fold"/>
</dbReference>
<evidence type="ECO:0000259" key="2">
    <source>
        <dbReference type="Pfam" id="PF00582"/>
    </source>
</evidence>
<organism evidence="3 4">
    <name type="scientific">Symbiochloris irregularis</name>
    <dbReference type="NCBI Taxonomy" id="706552"/>
    <lineage>
        <taxon>Eukaryota</taxon>
        <taxon>Viridiplantae</taxon>
        <taxon>Chlorophyta</taxon>
        <taxon>core chlorophytes</taxon>
        <taxon>Trebouxiophyceae</taxon>
        <taxon>Trebouxiales</taxon>
        <taxon>Trebouxiaceae</taxon>
        <taxon>Symbiochloris</taxon>
    </lineage>
</organism>
<protein>
    <recommendedName>
        <fullName evidence="2">UspA domain-containing protein</fullName>
    </recommendedName>
</protein>
<dbReference type="PANTHER" id="PTHR31964">
    <property type="entry name" value="ADENINE NUCLEOTIDE ALPHA HYDROLASES-LIKE SUPERFAMILY PROTEIN"/>
    <property type="match status" value="1"/>
</dbReference>
<evidence type="ECO:0000313" key="3">
    <source>
        <dbReference type="EMBL" id="KAK9814950.1"/>
    </source>
</evidence>
<feature type="region of interest" description="Disordered" evidence="1">
    <location>
        <begin position="450"/>
        <end position="475"/>
    </location>
</feature>
<dbReference type="CDD" id="cd23659">
    <property type="entry name" value="USP_At3g01520-like"/>
    <property type="match status" value="1"/>
</dbReference>
<dbReference type="SUPFAM" id="SSF52402">
    <property type="entry name" value="Adenine nucleotide alpha hydrolases-like"/>
    <property type="match status" value="2"/>
</dbReference>
<evidence type="ECO:0000256" key="1">
    <source>
        <dbReference type="SAM" id="MobiDB-lite"/>
    </source>
</evidence>
<gene>
    <name evidence="3" type="ORF">WJX73_002927</name>
</gene>
<name>A0AAW1PYP7_9CHLO</name>
<sequence length="475" mass="51895">MASERRIAFCVGQWSADATLYSWTYTKQYFLKKVKDSSGSEALAPSEKLFVVHVVRAGNKERWDAGGPLLPNLSMALQHFPHKVVELEREDSVHSTLLEFAEKNAIDILILGSRENKGTVQKLVPGTKNLGSTSDNVKSRAKMPVLIIRPASARNEKMRIRSIMNVANVMDHSSAQPPSSLPHSATSLPPALKAGLLSAQRPPEPRRIAIAFDSSSAGRHTMAWASKMLLVGDDEIFLVRTHPRVGARQISRARSMAEKSGSLEHSLSDELDTLIDNSRFKIVGSTEVKGDIKDQLCDFAEEHAVDLLVVAASSSVGLKKAFGTSTSSHLAHHAPCPTLVLPIAIANPGGEAVGASQDLDHRDEEAEVGELPSRISVGNRPHSPTTSSQEDSDESAQRLTHTSTKGHDRGSTRSSVEENRQAVELTRMRQQLQDKDIKIDALQAQVRQLQQQLAGYQNPREHASPPHLRQAVSYA</sequence>
<keyword evidence="4" id="KW-1185">Reference proteome</keyword>
<accession>A0AAW1PYP7</accession>
<dbReference type="Gene3D" id="3.40.50.620">
    <property type="entry name" value="HUPs"/>
    <property type="match status" value="2"/>
</dbReference>
<dbReference type="PANTHER" id="PTHR31964:SF113">
    <property type="entry name" value="USPA DOMAIN-CONTAINING PROTEIN"/>
    <property type="match status" value="1"/>
</dbReference>
<feature type="domain" description="UspA" evidence="2">
    <location>
        <begin position="41"/>
        <end position="149"/>
    </location>
</feature>
<dbReference type="AlphaFoldDB" id="A0AAW1PYP7"/>
<reference evidence="3 4" key="1">
    <citation type="journal article" date="2024" name="Nat. Commun.">
        <title>Phylogenomics reveals the evolutionary origins of lichenization in chlorophyte algae.</title>
        <authorList>
            <person name="Puginier C."/>
            <person name="Libourel C."/>
            <person name="Otte J."/>
            <person name="Skaloud P."/>
            <person name="Haon M."/>
            <person name="Grisel S."/>
            <person name="Petersen M."/>
            <person name="Berrin J.G."/>
            <person name="Delaux P.M."/>
            <person name="Dal Grande F."/>
            <person name="Keller J."/>
        </authorList>
    </citation>
    <scope>NUCLEOTIDE SEQUENCE [LARGE SCALE GENOMIC DNA]</scope>
    <source>
        <strain evidence="3 4">SAG 2036</strain>
    </source>
</reference>
<dbReference type="InterPro" id="IPR006016">
    <property type="entry name" value="UspA"/>
</dbReference>
<feature type="domain" description="UspA" evidence="2">
    <location>
        <begin position="206"/>
        <end position="342"/>
    </location>
</feature>
<feature type="region of interest" description="Disordered" evidence="1">
    <location>
        <begin position="364"/>
        <end position="420"/>
    </location>
</feature>
<proteinExistence type="predicted"/>